<evidence type="ECO:0000313" key="2">
    <source>
        <dbReference type="EMBL" id="PXY36344.1"/>
    </source>
</evidence>
<proteinExistence type="predicted"/>
<protein>
    <recommendedName>
        <fullName evidence="4">ESX-1 secretion-associated protein</fullName>
    </recommendedName>
</protein>
<keyword evidence="3" id="KW-1185">Reference proteome</keyword>
<organism evidence="2 3">
    <name type="scientific">Prauserella flavalba</name>
    <dbReference type="NCBI Taxonomy" id="1477506"/>
    <lineage>
        <taxon>Bacteria</taxon>
        <taxon>Bacillati</taxon>
        <taxon>Actinomycetota</taxon>
        <taxon>Actinomycetes</taxon>
        <taxon>Pseudonocardiales</taxon>
        <taxon>Pseudonocardiaceae</taxon>
        <taxon>Prauserella</taxon>
    </lineage>
</organism>
<evidence type="ECO:0008006" key="4">
    <source>
        <dbReference type="Google" id="ProtNLM"/>
    </source>
</evidence>
<gene>
    <name evidence="2" type="ORF">BA062_13100</name>
</gene>
<dbReference type="OrthoDB" id="3693305at2"/>
<reference evidence="2 3" key="1">
    <citation type="submission" date="2016-07" db="EMBL/GenBank/DDBJ databases">
        <title>Draft genome sequence of Prauserella sp. YIM 121212, isolated from alkaline soil.</title>
        <authorList>
            <person name="Ruckert C."/>
            <person name="Albersmeier A."/>
            <person name="Jiang C.-L."/>
            <person name="Jiang Y."/>
            <person name="Kalinowski J."/>
            <person name="Schneider O."/>
            <person name="Winkler A."/>
            <person name="Zotchev S.B."/>
        </authorList>
    </citation>
    <scope>NUCLEOTIDE SEQUENCE [LARGE SCALE GENOMIC DNA]</scope>
    <source>
        <strain evidence="2 3">YIM 121212</strain>
    </source>
</reference>
<dbReference type="Pfam" id="PF10824">
    <property type="entry name" value="T7SS_ESX_EspC"/>
    <property type="match status" value="1"/>
</dbReference>
<dbReference type="GO" id="GO:0009306">
    <property type="term" value="P:protein secretion"/>
    <property type="evidence" value="ECO:0007669"/>
    <property type="project" value="InterPro"/>
</dbReference>
<dbReference type="InterPro" id="IPR036689">
    <property type="entry name" value="ESAT-6-like_sf"/>
</dbReference>
<dbReference type="RefSeq" id="WP_110336356.1">
    <property type="nucleotide sequence ID" value="NZ_MASU01000005.1"/>
</dbReference>
<sequence length="110" mass="11220">MSPQPSYTVDPEQLRAHASRLAAHADQLSSIGSALPGEMGAQSLGAFAQFITAGIGAAMTETTGAFMHAASTLDKVGEGMRRAGDQYQNADSEHAGGLTGIASGIEEGTR</sequence>
<evidence type="ECO:0000313" key="3">
    <source>
        <dbReference type="Proteomes" id="UP000247892"/>
    </source>
</evidence>
<accession>A0A318LSQ4</accession>
<dbReference type="InterPro" id="IPR022536">
    <property type="entry name" value="EspC"/>
</dbReference>
<evidence type="ECO:0000256" key="1">
    <source>
        <dbReference type="SAM" id="MobiDB-lite"/>
    </source>
</evidence>
<dbReference type="SUPFAM" id="SSF140453">
    <property type="entry name" value="EsxAB dimer-like"/>
    <property type="match status" value="1"/>
</dbReference>
<comment type="caution">
    <text evidence="2">The sequence shown here is derived from an EMBL/GenBank/DDBJ whole genome shotgun (WGS) entry which is preliminary data.</text>
</comment>
<name>A0A318LSQ4_9PSEU</name>
<dbReference type="AlphaFoldDB" id="A0A318LSQ4"/>
<dbReference type="Gene3D" id="1.10.287.1060">
    <property type="entry name" value="ESAT-6-like"/>
    <property type="match status" value="1"/>
</dbReference>
<dbReference type="Proteomes" id="UP000247892">
    <property type="component" value="Unassembled WGS sequence"/>
</dbReference>
<dbReference type="EMBL" id="MASU01000005">
    <property type="protein sequence ID" value="PXY36344.1"/>
    <property type="molecule type" value="Genomic_DNA"/>
</dbReference>
<feature type="region of interest" description="Disordered" evidence="1">
    <location>
        <begin position="87"/>
        <end position="110"/>
    </location>
</feature>